<evidence type="ECO:0008006" key="4">
    <source>
        <dbReference type="Google" id="ProtNLM"/>
    </source>
</evidence>
<evidence type="ECO:0000256" key="1">
    <source>
        <dbReference type="SAM" id="SignalP"/>
    </source>
</evidence>
<feature type="signal peptide" evidence="1">
    <location>
        <begin position="1"/>
        <end position="21"/>
    </location>
</feature>
<reference evidence="2 3" key="1">
    <citation type="submission" date="2016-03" db="EMBL/GenBank/DDBJ databases">
        <title>Draft genome sequence of Paenibacillus glacialis DSM 22343.</title>
        <authorList>
            <person name="Shin S.-K."/>
            <person name="Yi H."/>
        </authorList>
    </citation>
    <scope>NUCLEOTIDE SEQUENCE [LARGE SCALE GENOMIC DNA]</scope>
    <source>
        <strain evidence="2 3">DSM 22343</strain>
    </source>
</reference>
<proteinExistence type="predicted"/>
<comment type="caution">
    <text evidence="2">The sequence shown here is derived from an EMBL/GenBank/DDBJ whole genome shotgun (WGS) entry which is preliminary data.</text>
</comment>
<keyword evidence="3" id="KW-1185">Reference proteome</keyword>
<feature type="chain" id="PRO_5038850376" description="Lipoprotein" evidence="1">
    <location>
        <begin position="22"/>
        <end position="358"/>
    </location>
</feature>
<dbReference type="Proteomes" id="UP000076967">
    <property type="component" value="Unassembled WGS sequence"/>
</dbReference>
<protein>
    <recommendedName>
        <fullName evidence="4">Lipoprotein</fullName>
    </recommendedName>
</protein>
<name>A0A168LMZ0_9BACL</name>
<organism evidence="2 3">
    <name type="scientific">Paenibacillus glacialis</name>
    <dbReference type="NCBI Taxonomy" id="494026"/>
    <lineage>
        <taxon>Bacteria</taxon>
        <taxon>Bacillati</taxon>
        <taxon>Bacillota</taxon>
        <taxon>Bacilli</taxon>
        <taxon>Bacillales</taxon>
        <taxon>Paenibacillaceae</taxon>
        <taxon>Paenibacillus</taxon>
    </lineage>
</organism>
<dbReference type="STRING" id="494026.PGLA_08605"/>
<keyword evidence="1" id="KW-0732">Signal</keyword>
<evidence type="ECO:0000313" key="3">
    <source>
        <dbReference type="Proteomes" id="UP000076967"/>
    </source>
</evidence>
<evidence type="ECO:0000313" key="2">
    <source>
        <dbReference type="EMBL" id="OAB43615.1"/>
    </source>
</evidence>
<accession>A0A168LMZ0</accession>
<gene>
    <name evidence="2" type="ORF">PGLA_08605</name>
</gene>
<dbReference type="RefSeq" id="WP_068531613.1">
    <property type="nucleotide sequence ID" value="NZ_LVJH01000011.1"/>
</dbReference>
<dbReference type="AlphaFoldDB" id="A0A168LMZ0"/>
<dbReference type="EMBL" id="LVJH01000011">
    <property type="protein sequence ID" value="OAB43615.1"/>
    <property type="molecule type" value="Genomic_DNA"/>
</dbReference>
<sequence length="358" mass="39501">MNKKFTAIGLSLFLAMTVVLSGCGSKQDPKEALQSAAGNAMTMTSYEMKSKVVIEDLKINAPELTGNDSVSGTVMSMLKNAELTVDGVYQLDPMQTELTLGLNLKGDMAMSFNIPMVMTKEKVYIKVPSIPMLPLPETVVGKYVELDLKKLAAEEGTEFNLDAIDPKKTQKLTNEISGAFFTEFDGAKYFKDIAVKDANLPEGVEAKQVAQFNITNDNVKEAITILVEKVLPNILTIVEKDEYKEMLGVTAEDIKTVKDELNTANKDEFNKALEELKSYLKVNTFSVNTAINKKGFPAYQDVVMNIELNDPETKQDVKLALKGSSQYNKINEKQTFVIGIPEAANVLTMEQFQQAFGN</sequence>
<dbReference type="OrthoDB" id="2657915at2"/>
<dbReference type="PROSITE" id="PS51257">
    <property type="entry name" value="PROKAR_LIPOPROTEIN"/>
    <property type="match status" value="1"/>
</dbReference>